<evidence type="ECO:0000313" key="4">
    <source>
        <dbReference type="EMBL" id="GGK74469.1"/>
    </source>
</evidence>
<dbReference type="Proteomes" id="UP000656042">
    <property type="component" value="Unassembled WGS sequence"/>
</dbReference>
<evidence type="ECO:0000313" key="5">
    <source>
        <dbReference type="Proteomes" id="UP000656042"/>
    </source>
</evidence>
<dbReference type="InterPro" id="IPR035089">
    <property type="entry name" value="Phage_sheath_subtilisin"/>
</dbReference>
<dbReference type="Pfam" id="PF04984">
    <property type="entry name" value="Phage_sheath_1"/>
    <property type="match status" value="1"/>
</dbReference>
<name>A0A8J3BU08_9ACTN</name>
<comment type="caution">
    <text evidence="4">The sequence shown here is derived from an EMBL/GenBank/DDBJ whole genome shotgun (WGS) entry which is preliminary data.</text>
</comment>
<reference evidence="4" key="2">
    <citation type="submission" date="2020-09" db="EMBL/GenBank/DDBJ databases">
        <authorList>
            <person name="Sun Q."/>
            <person name="Zhou Y."/>
        </authorList>
    </citation>
    <scope>NUCLEOTIDE SEQUENCE</scope>
    <source>
        <strain evidence="4">CGMCC 4.7299</strain>
    </source>
</reference>
<dbReference type="RefSeq" id="WP_189077388.1">
    <property type="nucleotide sequence ID" value="NZ_BMMX01000001.1"/>
</dbReference>
<dbReference type="EMBL" id="BMMX01000001">
    <property type="protein sequence ID" value="GGK74469.1"/>
    <property type="molecule type" value="Genomic_DNA"/>
</dbReference>
<protein>
    <recommendedName>
        <fullName evidence="6">Tail sheath protein C-terminal domain-containing protein</fullName>
    </recommendedName>
</protein>
<dbReference type="InterPro" id="IPR052042">
    <property type="entry name" value="Tail_sheath_structural"/>
</dbReference>
<feature type="domain" description="Tail sheath protein subtilisin-like" evidence="2">
    <location>
        <begin position="319"/>
        <end position="491"/>
    </location>
</feature>
<dbReference type="Gene3D" id="3.40.50.11780">
    <property type="match status" value="2"/>
</dbReference>
<feature type="domain" description="Tail sheath protein C-terminal" evidence="3">
    <location>
        <begin position="499"/>
        <end position="601"/>
    </location>
</feature>
<evidence type="ECO:0000259" key="2">
    <source>
        <dbReference type="Pfam" id="PF04984"/>
    </source>
</evidence>
<evidence type="ECO:0000259" key="3">
    <source>
        <dbReference type="Pfam" id="PF17482"/>
    </source>
</evidence>
<evidence type="ECO:0000256" key="1">
    <source>
        <dbReference type="ARBA" id="ARBA00008005"/>
    </source>
</evidence>
<proteinExistence type="inferred from homology"/>
<accession>A0A8J3BU08</accession>
<dbReference type="InterPro" id="IPR020287">
    <property type="entry name" value="Tail_sheath_C"/>
</dbReference>
<dbReference type="AlphaFoldDB" id="A0A8J3BU08"/>
<evidence type="ECO:0008006" key="6">
    <source>
        <dbReference type="Google" id="ProtNLM"/>
    </source>
</evidence>
<keyword evidence="5" id="KW-1185">Reference proteome</keyword>
<comment type="similarity">
    <text evidence="1">Belongs to the myoviridae tail sheath protein family.</text>
</comment>
<sequence length="610" mass="63971">MPVTPTYPGVYIEELTSAVRTITAVSTSVTAFVGFTPRGPLGEPVTLTSFADYERRFGGLSADSVLSYGVQQFFLNGGSTAIVVRLVSGGSPAGVPLPGGDGTLLTVSAKEPGLFGRGIQVSVDPDAASPDDTFGLRISAPGGGPGETFTALSLDRDSPRFAEKVINPSSALVTVAVEEEATGAPAPSGTVSDAFGDPLPDVTGKTFKVSVQGGDRDWDIDLFNPETDGARPARVSELALLLERKLRRVAPRSAALSGARVNAVGQRLQVLAGEPGAVIRFTGPDASDLKLEGGAVNPPASPMTGGSDGTPPTAADFIGSPDAKTGIYALLDVDDVNLLCLPEVADLDVDSMIGVLSQAESLCQAKRMVLIMDPPKGWTSLDAARAGLADIDAVRSSYAALYFPRIQMFDPLAAQLREFPPSGAVAGVLAATDTARGVWKAPAGTGAALAGVRALSTPLTDPENGLLNPLAVNCLRVFPIIGPVVWGARTLDGADAEASQWKYLPVRRLALMIEESLYRGTKWVVFEPNDENLWAQIRLNVGAFMRTLFNQGAFQGTSAREAFFVKCDKDTTTQDDINRGVVNILVGFAPLKPAEFVIVKLEQMAGQIEV</sequence>
<gene>
    <name evidence="4" type="ORF">GCM10012284_05520</name>
</gene>
<organism evidence="4 5">
    <name type="scientific">Mangrovihabitans endophyticus</name>
    <dbReference type="NCBI Taxonomy" id="1751298"/>
    <lineage>
        <taxon>Bacteria</taxon>
        <taxon>Bacillati</taxon>
        <taxon>Actinomycetota</taxon>
        <taxon>Actinomycetes</taxon>
        <taxon>Micromonosporales</taxon>
        <taxon>Micromonosporaceae</taxon>
        <taxon>Mangrovihabitans</taxon>
    </lineage>
</organism>
<dbReference type="Pfam" id="PF17482">
    <property type="entry name" value="Phage_sheath_1C"/>
    <property type="match status" value="1"/>
</dbReference>
<dbReference type="PANTHER" id="PTHR35861">
    <property type="match status" value="1"/>
</dbReference>
<reference evidence="4" key="1">
    <citation type="journal article" date="2014" name="Int. J. Syst. Evol. Microbiol.">
        <title>Complete genome sequence of Corynebacterium casei LMG S-19264T (=DSM 44701T), isolated from a smear-ripened cheese.</title>
        <authorList>
            <consortium name="US DOE Joint Genome Institute (JGI-PGF)"/>
            <person name="Walter F."/>
            <person name="Albersmeier A."/>
            <person name="Kalinowski J."/>
            <person name="Ruckert C."/>
        </authorList>
    </citation>
    <scope>NUCLEOTIDE SEQUENCE</scope>
    <source>
        <strain evidence="4">CGMCC 4.7299</strain>
    </source>
</reference>
<dbReference type="PANTHER" id="PTHR35861:SF1">
    <property type="entry name" value="PHAGE TAIL SHEATH PROTEIN"/>
    <property type="match status" value="1"/>
</dbReference>